<evidence type="ECO:0000256" key="3">
    <source>
        <dbReference type="ARBA" id="ARBA00023067"/>
    </source>
</evidence>
<dbReference type="PANTHER" id="PTHR42963:SF1">
    <property type="entry name" value="DUF4476 DOMAIN-CONTAINING PROTEIN"/>
    <property type="match status" value="1"/>
</dbReference>
<dbReference type="Proteomes" id="UP000031670">
    <property type="component" value="Unassembled WGS sequence"/>
</dbReference>
<dbReference type="GO" id="GO:0005737">
    <property type="term" value="C:cytoplasm"/>
    <property type="evidence" value="ECO:0007669"/>
    <property type="project" value="TreeGrafter"/>
</dbReference>
<proteinExistence type="predicted"/>
<evidence type="ECO:0000256" key="1">
    <source>
        <dbReference type="ARBA" id="ARBA00022490"/>
    </source>
</evidence>
<name>A0A0B8P4E3_9VIBR</name>
<reference evidence="6 7" key="2">
    <citation type="submission" date="2015-01" db="EMBL/GenBank/DDBJ databases">
        <authorList>
            <consortium name="NBRP consortium"/>
            <person name="Sawabe T."/>
            <person name="Meirelles P."/>
            <person name="Feng G."/>
            <person name="Sayaka M."/>
            <person name="Hattori M."/>
            <person name="Ohkuma M."/>
        </authorList>
    </citation>
    <scope>NUCLEOTIDE SEQUENCE [LARGE SCALE GENOMIC DNA]</scope>
    <source>
        <strain evidence="6 7">JCM19232</strain>
    </source>
</reference>
<dbReference type="PANTHER" id="PTHR42963">
    <property type="entry name" value="CHROMOSOME PARTITION PROTEIN MUKB"/>
    <property type="match status" value="1"/>
</dbReference>
<evidence type="ECO:0000313" key="7">
    <source>
        <dbReference type="Proteomes" id="UP000031670"/>
    </source>
</evidence>
<organism evidence="6 7">
    <name type="scientific">Vibrio ishigakensis</name>
    <dbReference type="NCBI Taxonomy" id="1481914"/>
    <lineage>
        <taxon>Bacteria</taxon>
        <taxon>Pseudomonadati</taxon>
        <taxon>Pseudomonadota</taxon>
        <taxon>Gammaproteobacteria</taxon>
        <taxon>Vibrionales</taxon>
        <taxon>Vibrionaceae</taxon>
        <taxon>Vibrio</taxon>
    </lineage>
</organism>
<dbReference type="GO" id="GO:0007059">
    <property type="term" value="P:chromosome segregation"/>
    <property type="evidence" value="ECO:0007669"/>
    <property type="project" value="UniProtKB-KW"/>
</dbReference>
<dbReference type="InterPro" id="IPR050308">
    <property type="entry name" value="MukB/SMC"/>
</dbReference>
<dbReference type="Pfam" id="PF16330">
    <property type="entry name" value="MukB_hinge"/>
    <property type="match status" value="1"/>
</dbReference>
<dbReference type="GO" id="GO:0003677">
    <property type="term" value="F:DNA binding"/>
    <property type="evidence" value="ECO:0007669"/>
    <property type="project" value="UniProtKB-KW"/>
</dbReference>
<keyword evidence="3" id="KW-0226">DNA condensation</keyword>
<dbReference type="AlphaFoldDB" id="A0A0B8P4E3"/>
<dbReference type="InterPro" id="IPR032520">
    <property type="entry name" value="MukB_hinge"/>
</dbReference>
<keyword evidence="2" id="KW-0159">Chromosome partition</keyword>
<dbReference type="GO" id="GO:0030261">
    <property type="term" value="P:chromosome condensation"/>
    <property type="evidence" value="ECO:0007669"/>
    <property type="project" value="UniProtKB-KW"/>
</dbReference>
<gene>
    <name evidence="6" type="ORF">JCM19232_5951</name>
</gene>
<feature type="domain" description="MukB hinge" evidence="5">
    <location>
        <begin position="25"/>
        <end position="189"/>
    </location>
</feature>
<sequence length="204" mass="23034">MTDAQSVMNKMQKVLEAEKEALSLKDRLALERTQVEKEIEALATPGGANDPRLKTLSDSLGGVLLSEIYDDITIDDAPYFSAMYGPARHAIVVSDLEGVKERLVEFDDCPEDVYIIEGDVDAFDDSLFEVEEFEGAVCVQVSEQQLRYSRFPTVPLFGRAAREQRLEALREKRDQLVEDHAKAAFDAQKAQRLYQPLTTLWQTM</sequence>
<evidence type="ECO:0000259" key="5">
    <source>
        <dbReference type="Pfam" id="PF16330"/>
    </source>
</evidence>
<dbReference type="InterPro" id="IPR042501">
    <property type="entry name" value="MukB_hinge_sf"/>
</dbReference>
<keyword evidence="1" id="KW-0963">Cytoplasm</keyword>
<reference evidence="6 7" key="1">
    <citation type="submission" date="2015-01" db="EMBL/GenBank/DDBJ databases">
        <title>Vibrio sp. C5 JCM 19232 whole genome shotgun sequence.</title>
        <authorList>
            <person name="Sawabe T."/>
            <person name="Meirelles P."/>
            <person name="Feng G."/>
            <person name="Sayaka M."/>
            <person name="Hattori M."/>
            <person name="Ohkuma M."/>
        </authorList>
    </citation>
    <scope>NUCLEOTIDE SEQUENCE [LARGE SCALE GENOMIC DNA]</scope>
    <source>
        <strain evidence="6 7">JCM19232</strain>
    </source>
</reference>
<evidence type="ECO:0000313" key="6">
    <source>
        <dbReference type="EMBL" id="GAM61650.1"/>
    </source>
</evidence>
<accession>A0A0B8P4E3</accession>
<keyword evidence="4" id="KW-0238">DNA-binding</keyword>
<dbReference type="EMBL" id="BBSA01000003">
    <property type="protein sequence ID" value="GAM61650.1"/>
    <property type="molecule type" value="Genomic_DNA"/>
</dbReference>
<protein>
    <submittedName>
        <fullName evidence="6">Chromosome partition protein mukB</fullName>
    </submittedName>
</protein>
<comment type="caution">
    <text evidence="6">The sequence shown here is derived from an EMBL/GenBank/DDBJ whole genome shotgun (WGS) entry which is preliminary data.</text>
</comment>
<dbReference type="Gene3D" id="3.30.70.3500">
    <property type="entry name" value="MukB, hinge domain"/>
    <property type="match status" value="1"/>
</dbReference>
<evidence type="ECO:0000256" key="2">
    <source>
        <dbReference type="ARBA" id="ARBA00022829"/>
    </source>
</evidence>
<dbReference type="Gene3D" id="1.20.5.420">
    <property type="entry name" value="Immunoglobulin FC, subunit C"/>
    <property type="match status" value="1"/>
</dbReference>
<evidence type="ECO:0000256" key="4">
    <source>
        <dbReference type="ARBA" id="ARBA00023125"/>
    </source>
</evidence>